<evidence type="ECO:0000256" key="3">
    <source>
        <dbReference type="ARBA" id="ARBA00022827"/>
    </source>
</evidence>
<accession>A0A8H7BKL0</accession>
<comment type="cofactor">
    <cofactor evidence="1">
        <name>FAD</name>
        <dbReference type="ChEBI" id="CHEBI:57692"/>
    </cofactor>
</comment>
<dbReference type="SUPFAM" id="SSF51905">
    <property type="entry name" value="FAD/NAD(P)-binding domain"/>
    <property type="match status" value="1"/>
</dbReference>
<dbReference type="GO" id="GO:0071949">
    <property type="term" value="F:FAD binding"/>
    <property type="evidence" value="ECO:0007669"/>
    <property type="project" value="InterPro"/>
</dbReference>
<dbReference type="EMBL" id="JABAYA010000294">
    <property type="protein sequence ID" value="KAF7721196.1"/>
    <property type="molecule type" value="Genomic_DNA"/>
</dbReference>
<reference evidence="7" key="1">
    <citation type="submission" date="2020-01" db="EMBL/GenBank/DDBJ databases">
        <title>Genome Sequencing of Three Apophysomyces-Like Fungal Strains Confirms a Novel Fungal Genus in the Mucoromycota with divergent Burkholderia-like Endosymbiotic Bacteria.</title>
        <authorList>
            <person name="Stajich J.E."/>
            <person name="Macias A.M."/>
            <person name="Carter-House D."/>
            <person name="Lovett B."/>
            <person name="Kasson L.R."/>
            <person name="Berry K."/>
            <person name="Grigoriev I."/>
            <person name="Chang Y."/>
            <person name="Spatafora J."/>
            <person name="Kasson M.T."/>
        </authorList>
    </citation>
    <scope>NUCLEOTIDE SEQUENCE</scope>
    <source>
        <strain evidence="7">NRRL A-21654</strain>
    </source>
</reference>
<evidence type="ECO:0000256" key="2">
    <source>
        <dbReference type="ARBA" id="ARBA00022630"/>
    </source>
</evidence>
<dbReference type="InterPro" id="IPR002938">
    <property type="entry name" value="FAD-bd"/>
</dbReference>
<dbReference type="Pfam" id="PF01494">
    <property type="entry name" value="FAD_binding_3"/>
    <property type="match status" value="1"/>
</dbReference>
<keyword evidence="4" id="KW-0560">Oxidoreductase</keyword>
<evidence type="ECO:0000259" key="6">
    <source>
        <dbReference type="Pfam" id="PF01494"/>
    </source>
</evidence>
<protein>
    <recommendedName>
        <fullName evidence="6">FAD-binding domain-containing protein</fullName>
    </recommendedName>
</protein>
<keyword evidence="2" id="KW-0285">Flavoprotein</keyword>
<feature type="domain" description="FAD-binding" evidence="6">
    <location>
        <begin position="7"/>
        <end position="354"/>
    </location>
</feature>
<dbReference type="PANTHER" id="PTHR43004:SF19">
    <property type="entry name" value="BINDING MONOOXYGENASE, PUTATIVE (JCVI)-RELATED"/>
    <property type="match status" value="1"/>
</dbReference>
<evidence type="ECO:0000256" key="5">
    <source>
        <dbReference type="SAM" id="MobiDB-lite"/>
    </source>
</evidence>
<organism evidence="7 8">
    <name type="scientific">Apophysomyces ossiformis</name>
    <dbReference type="NCBI Taxonomy" id="679940"/>
    <lineage>
        <taxon>Eukaryota</taxon>
        <taxon>Fungi</taxon>
        <taxon>Fungi incertae sedis</taxon>
        <taxon>Mucoromycota</taxon>
        <taxon>Mucoromycotina</taxon>
        <taxon>Mucoromycetes</taxon>
        <taxon>Mucorales</taxon>
        <taxon>Mucorineae</taxon>
        <taxon>Mucoraceae</taxon>
        <taxon>Apophysomyces</taxon>
    </lineage>
</organism>
<dbReference type="AlphaFoldDB" id="A0A8H7BKL0"/>
<dbReference type="PRINTS" id="PR00420">
    <property type="entry name" value="RNGMNOXGNASE"/>
</dbReference>
<dbReference type="Gene3D" id="3.30.70.2450">
    <property type="match status" value="1"/>
</dbReference>
<dbReference type="InterPro" id="IPR036188">
    <property type="entry name" value="FAD/NAD-bd_sf"/>
</dbReference>
<gene>
    <name evidence="7" type="ORF">EC973_005114</name>
</gene>
<dbReference type="InterPro" id="IPR050641">
    <property type="entry name" value="RIFMO-like"/>
</dbReference>
<feature type="compositionally biased region" description="Basic and acidic residues" evidence="5">
    <location>
        <begin position="334"/>
        <end position="347"/>
    </location>
</feature>
<dbReference type="Proteomes" id="UP000605846">
    <property type="component" value="Unassembled WGS sequence"/>
</dbReference>
<feature type="region of interest" description="Disordered" evidence="5">
    <location>
        <begin position="334"/>
        <end position="355"/>
    </location>
</feature>
<evidence type="ECO:0000256" key="4">
    <source>
        <dbReference type="ARBA" id="ARBA00023002"/>
    </source>
</evidence>
<name>A0A8H7BKL0_9FUNG</name>
<comment type="caution">
    <text evidence="7">The sequence shown here is derived from an EMBL/GenBank/DDBJ whole genome shotgun (WGS) entry which is preliminary data.</text>
</comment>
<evidence type="ECO:0000256" key="1">
    <source>
        <dbReference type="ARBA" id="ARBA00001974"/>
    </source>
</evidence>
<dbReference type="PANTHER" id="PTHR43004">
    <property type="entry name" value="TRK SYSTEM POTASSIUM UPTAKE PROTEIN"/>
    <property type="match status" value="1"/>
</dbReference>
<sequence>MTSDINDVDVFISGCGPVGLWFGYLMARRGHSIYIADKKSGPTSQSRALLITARVLEIFESEHIVHHILKNAYLAGGNQLFWGTTAIGTADVPQDAIYPQLTLVPQGTTETIIKGLLEKMTTIHWNTELVSYKQEKDHVLATVRDDQGEKLVKAKYIIGADGCHSIVRKQGQDWTYEGYSVATLFSMADVALAGPDLEKMQHRLTVSYNSKGLCGAIPLGPLMEDSRQYFRIIMNMGPYEESSPDAARPSHGIIDREPMNLEEIQKIMHDRMTGFNISASDPIWSSYFKINERKANGFRRNRAFVMGDAAHCHSPVGGQGMNLGIMDGQSSDPEKLLDSYSTEREPPVEQTMRSTGNATRTAFLGGYWMDVVRYLGLRLVFAIPRVRDYGMRLLMQIDLALGASPILGSSSSGLLAAGHYLPDTTVLRRRIITEDQSGMIYKSLHQILHQSTRHTALFVVTRPPHCLPNKLITAFWDKILPYRTSVRPLIVESAWHASDHRMPQGIDPAIEDPTDAYWIEGRSDGSDSISVKIGLQPHFSGSNPPAALILVRPDRYVAHSMLINSSSDIDKAISFFDTYLSKQ</sequence>
<keyword evidence="3" id="KW-0274">FAD</keyword>
<dbReference type="GO" id="GO:0016709">
    <property type="term" value="F:oxidoreductase activity, acting on paired donors, with incorporation or reduction of molecular oxygen, NAD(P)H as one donor, and incorporation of one atom of oxygen"/>
    <property type="evidence" value="ECO:0007669"/>
    <property type="project" value="UniProtKB-ARBA"/>
</dbReference>
<dbReference type="Gene3D" id="3.50.50.60">
    <property type="entry name" value="FAD/NAD(P)-binding domain"/>
    <property type="match status" value="1"/>
</dbReference>
<evidence type="ECO:0000313" key="8">
    <source>
        <dbReference type="Proteomes" id="UP000605846"/>
    </source>
</evidence>
<proteinExistence type="predicted"/>
<keyword evidence="8" id="KW-1185">Reference proteome</keyword>
<evidence type="ECO:0000313" key="7">
    <source>
        <dbReference type="EMBL" id="KAF7721196.1"/>
    </source>
</evidence>
<dbReference type="OrthoDB" id="2690153at2759"/>